<gene>
    <name evidence="1" type="ORF">AAFF_G00409660</name>
</gene>
<dbReference type="PANTHER" id="PTHR47018">
    <property type="entry name" value="CXC DOMAIN-CONTAINING PROTEIN-RELATED"/>
    <property type="match status" value="1"/>
</dbReference>
<dbReference type="EMBL" id="JAINUG010000082">
    <property type="protein sequence ID" value="KAJ8399555.1"/>
    <property type="molecule type" value="Genomic_DNA"/>
</dbReference>
<organism evidence="1 2">
    <name type="scientific">Aldrovandia affinis</name>
    <dbReference type="NCBI Taxonomy" id="143900"/>
    <lineage>
        <taxon>Eukaryota</taxon>
        <taxon>Metazoa</taxon>
        <taxon>Chordata</taxon>
        <taxon>Craniata</taxon>
        <taxon>Vertebrata</taxon>
        <taxon>Euteleostomi</taxon>
        <taxon>Actinopterygii</taxon>
        <taxon>Neopterygii</taxon>
        <taxon>Teleostei</taxon>
        <taxon>Notacanthiformes</taxon>
        <taxon>Halosauridae</taxon>
        <taxon>Aldrovandia</taxon>
    </lineage>
</organism>
<reference evidence="1" key="1">
    <citation type="journal article" date="2023" name="Science">
        <title>Genome structures resolve the early diversification of teleost fishes.</title>
        <authorList>
            <person name="Parey E."/>
            <person name="Louis A."/>
            <person name="Montfort J."/>
            <person name="Bouchez O."/>
            <person name="Roques C."/>
            <person name="Iampietro C."/>
            <person name="Lluch J."/>
            <person name="Castinel A."/>
            <person name="Donnadieu C."/>
            <person name="Desvignes T."/>
            <person name="Floi Bucao C."/>
            <person name="Jouanno E."/>
            <person name="Wen M."/>
            <person name="Mejri S."/>
            <person name="Dirks R."/>
            <person name="Jansen H."/>
            <person name="Henkel C."/>
            <person name="Chen W.J."/>
            <person name="Zahm M."/>
            <person name="Cabau C."/>
            <person name="Klopp C."/>
            <person name="Thompson A.W."/>
            <person name="Robinson-Rechavi M."/>
            <person name="Braasch I."/>
            <person name="Lecointre G."/>
            <person name="Bobe J."/>
            <person name="Postlethwait J.H."/>
            <person name="Berthelot C."/>
            <person name="Roest Crollius H."/>
            <person name="Guiguen Y."/>
        </authorList>
    </citation>
    <scope>NUCLEOTIDE SEQUENCE</scope>
    <source>
        <strain evidence="1">NC1722</strain>
    </source>
</reference>
<evidence type="ECO:0000313" key="2">
    <source>
        <dbReference type="Proteomes" id="UP001221898"/>
    </source>
</evidence>
<evidence type="ECO:0000313" key="1">
    <source>
        <dbReference type="EMBL" id="KAJ8399555.1"/>
    </source>
</evidence>
<proteinExistence type="predicted"/>
<accession>A0AAD7WK17</accession>
<name>A0AAD7WK17_9TELE</name>
<comment type="caution">
    <text evidence="1">The sequence shown here is derived from an EMBL/GenBank/DDBJ whole genome shotgun (WGS) entry which is preliminary data.</text>
</comment>
<dbReference type="PANTHER" id="PTHR47018:SF1">
    <property type="entry name" value="TESMIN_TSO1-LIKE CXC DOMAIN-CONTAINING PROTEIN"/>
    <property type="match status" value="1"/>
</dbReference>
<dbReference type="Proteomes" id="UP001221898">
    <property type="component" value="Unassembled WGS sequence"/>
</dbReference>
<keyword evidence="2" id="KW-1185">Reference proteome</keyword>
<dbReference type="AlphaFoldDB" id="A0AAD7WK17"/>
<protein>
    <submittedName>
        <fullName evidence="1">Uncharacterized protein</fullName>
    </submittedName>
</protein>
<sequence length="324" mass="36707">MEFELGRFLDDPTIEQFDSCRKADLLLIADHFKIEVLRSDTKLVIKTKVTAGLLEQKVLSEDAVPRVSSVKVGSPNATLQARQFELELKRLALREKELDAQVRLKELEVEAMRPQLLHQPVIFAVLPAGLQNSVDPHTDLRRLQRKERSHLRDLEKESSQSEPEPDIFPLVLSELVNYIVETSLSSDAPAIFHLADMSNLYQQRLEQLGVNSPTVNSTRLKEKLLAEIPELEAHKQGRYVLLAFQVDVGLALSQASKYSEALIMAKAAKILRRHILDHQSRFDGTFCEECIKDAIPPILLQFIGMVEHGADIKSQLRFDTSRTD</sequence>